<sequence>MEKTCNINVFDLGTLYLNAIDVGQDEVDSANSSGTRSQVSEESSEYRGYTNPSVQSRSFKILQASLNYSEASGASACQPVESYLFRYQDMYAPLIDKFREAEEDERDRKTTTLQNTIRRERGRSGQTRDVTRLEGESGRLDAPGHSENTKEMIRCMVDMEKNNVEYKLNMLRKISKNSSRSFNPEKSRTISPEKTLSLRQDVVDNGQTQFNQDEIETERMGVEDDGYLNLDLRTLYLPETSLKDDKNVMPDNRSAQVYKTVTQLQEVVNGSYMRQDLGPAVGAPTAQGSCFDDLAMTQLKAFQAPTRPDTFRLSPVQPDARQVEAQQSQASEAERSLTSKVMQLQMQETLSNVFKTKAASTSIQYQTSEVEQTYNDANTMLLESKKENVDTKMTQSEMKPSVVESAATDHIIQRTPNETAVKSVNAEEFVSGREEVKDNKNAETGTLERQNTVQVASIDVKVDDSAMNVEAMATKKAAEIIESAKCTIRTETKLTEKKQKEPLNLQVSGSENEMFKTDSTEAEVALEFVANSRVRNNKKNEAEQGQVETNETRVDVLHKSVNPETYIIKSERMSSILETEPTKSAAERVESTNEEAKLYNKTVCLETGAAKSETWAVQGETETANLVTWAVQDETETANSVTWTVLGETETVNSATWAVQDETETAHSATWAVRGETETLKREMNDIVPEGKHTTNTYEADGVTEVLEKVDIKTKIAVVDEGGIERSKILARKTEIVREFSWDEDDESYDTWTEEESDNDTDSVIEETIPKELETTGEEMLKMETS</sequence>
<dbReference type="Proteomes" id="UP001195483">
    <property type="component" value="Unassembled WGS sequence"/>
</dbReference>
<dbReference type="EMBL" id="JAEAOA010000735">
    <property type="protein sequence ID" value="KAK3606625.1"/>
    <property type="molecule type" value="Genomic_DNA"/>
</dbReference>
<feature type="region of interest" description="Disordered" evidence="1">
    <location>
        <begin position="744"/>
        <end position="764"/>
    </location>
</feature>
<name>A0AAE0TB51_9BIVA</name>
<feature type="region of interest" description="Disordered" evidence="1">
    <location>
        <begin position="27"/>
        <end position="52"/>
    </location>
</feature>
<reference evidence="2" key="2">
    <citation type="journal article" date="2021" name="Genome Biol. Evol.">
        <title>Developing a high-quality reference genome for a parasitic bivalve with doubly uniparental inheritance (Bivalvia: Unionida).</title>
        <authorList>
            <person name="Smith C.H."/>
        </authorList>
    </citation>
    <scope>NUCLEOTIDE SEQUENCE</scope>
    <source>
        <strain evidence="2">CHS0354</strain>
        <tissue evidence="2">Mantle</tissue>
    </source>
</reference>
<organism evidence="2 3">
    <name type="scientific">Potamilus streckersoni</name>
    <dbReference type="NCBI Taxonomy" id="2493646"/>
    <lineage>
        <taxon>Eukaryota</taxon>
        <taxon>Metazoa</taxon>
        <taxon>Spiralia</taxon>
        <taxon>Lophotrochozoa</taxon>
        <taxon>Mollusca</taxon>
        <taxon>Bivalvia</taxon>
        <taxon>Autobranchia</taxon>
        <taxon>Heteroconchia</taxon>
        <taxon>Palaeoheterodonta</taxon>
        <taxon>Unionida</taxon>
        <taxon>Unionoidea</taxon>
        <taxon>Unionidae</taxon>
        <taxon>Ambleminae</taxon>
        <taxon>Lampsilini</taxon>
        <taxon>Potamilus</taxon>
    </lineage>
</organism>
<evidence type="ECO:0000256" key="1">
    <source>
        <dbReference type="SAM" id="MobiDB-lite"/>
    </source>
</evidence>
<keyword evidence="3" id="KW-1185">Reference proteome</keyword>
<proteinExistence type="predicted"/>
<evidence type="ECO:0000313" key="2">
    <source>
        <dbReference type="EMBL" id="KAK3606625.1"/>
    </source>
</evidence>
<accession>A0AAE0TB51</accession>
<gene>
    <name evidence="2" type="ORF">CHS0354_011958</name>
</gene>
<evidence type="ECO:0000313" key="3">
    <source>
        <dbReference type="Proteomes" id="UP001195483"/>
    </source>
</evidence>
<feature type="compositionally biased region" description="Polar residues" evidence="1">
    <location>
        <begin position="29"/>
        <end position="41"/>
    </location>
</feature>
<comment type="caution">
    <text evidence="2">The sequence shown here is derived from an EMBL/GenBank/DDBJ whole genome shotgun (WGS) entry which is preliminary data.</text>
</comment>
<reference evidence="2" key="3">
    <citation type="submission" date="2023-05" db="EMBL/GenBank/DDBJ databases">
        <authorList>
            <person name="Smith C.H."/>
        </authorList>
    </citation>
    <scope>NUCLEOTIDE SEQUENCE</scope>
    <source>
        <strain evidence="2">CHS0354</strain>
        <tissue evidence="2">Mantle</tissue>
    </source>
</reference>
<dbReference type="AlphaFoldDB" id="A0AAE0TB51"/>
<protein>
    <submittedName>
        <fullName evidence="2">Uncharacterized protein</fullName>
    </submittedName>
</protein>
<reference evidence="2" key="1">
    <citation type="journal article" date="2021" name="Genome Biol. Evol.">
        <title>A High-Quality Reference Genome for a Parasitic Bivalve with Doubly Uniparental Inheritance (Bivalvia: Unionida).</title>
        <authorList>
            <person name="Smith C.H."/>
        </authorList>
    </citation>
    <scope>NUCLEOTIDE SEQUENCE</scope>
    <source>
        <strain evidence="2">CHS0354</strain>
    </source>
</reference>